<dbReference type="Pfam" id="PF06094">
    <property type="entry name" value="GGACT"/>
    <property type="match status" value="1"/>
</dbReference>
<evidence type="ECO:0000256" key="2">
    <source>
        <dbReference type="PIRSR" id="PIRSR639126-1"/>
    </source>
</evidence>
<dbReference type="GO" id="GO:0016740">
    <property type="term" value="F:transferase activity"/>
    <property type="evidence" value="ECO:0007669"/>
    <property type="project" value="UniProtKB-KW"/>
</dbReference>
<dbReference type="PANTHER" id="PTHR12510">
    <property type="entry name" value="TROPONIN C-AKIN-1 PROTEIN"/>
    <property type="match status" value="1"/>
</dbReference>
<evidence type="ECO:0000313" key="5">
    <source>
        <dbReference type="EMBL" id="PIK52151.1"/>
    </source>
</evidence>
<comment type="similarity">
    <text evidence="1 3">Belongs to the gamma-glutamylcyclotransferase family.</text>
</comment>
<dbReference type="STRING" id="307972.A0A2G8KVX1"/>
<gene>
    <name evidence="5" type="ORF">BSL78_10930</name>
</gene>
<feature type="active site" description="Proton acceptor" evidence="2">
    <location>
        <position position="63"/>
    </location>
</feature>
<dbReference type="InterPro" id="IPR013024">
    <property type="entry name" value="GGCT-like"/>
</dbReference>
<proteinExistence type="inferred from homology"/>
<reference evidence="5 6" key="1">
    <citation type="journal article" date="2017" name="PLoS Biol.">
        <title>The sea cucumber genome provides insights into morphological evolution and visceral regeneration.</title>
        <authorList>
            <person name="Zhang X."/>
            <person name="Sun L."/>
            <person name="Yuan J."/>
            <person name="Sun Y."/>
            <person name="Gao Y."/>
            <person name="Zhang L."/>
            <person name="Li S."/>
            <person name="Dai H."/>
            <person name="Hamel J.F."/>
            <person name="Liu C."/>
            <person name="Yu Y."/>
            <person name="Liu S."/>
            <person name="Lin W."/>
            <person name="Guo K."/>
            <person name="Jin S."/>
            <person name="Xu P."/>
            <person name="Storey K.B."/>
            <person name="Huan P."/>
            <person name="Zhang T."/>
            <person name="Zhou Y."/>
            <person name="Zhang J."/>
            <person name="Lin C."/>
            <person name="Li X."/>
            <person name="Xing L."/>
            <person name="Huo D."/>
            <person name="Sun M."/>
            <person name="Wang L."/>
            <person name="Mercier A."/>
            <person name="Li F."/>
            <person name="Yang H."/>
            <person name="Xiang J."/>
        </authorList>
    </citation>
    <scope>NUCLEOTIDE SEQUENCE [LARGE SCALE GENOMIC DNA]</scope>
    <source>
        <strain evidence="5">Shaxun</strain>
        <tissue evidence="5">Muscle</tissue>
    </source>
</reference>
<dbReference type="CDD" id="cd06661">
    <property type="entry name" value="GGCT_like"/>
    <property type="match status" value="1"/>
</dbReference>
<name>A0A2G8KVX1_STIJA</name>
<protein>
    <recommendedName>
        <fullName evidence="3">Gamma-glutamylcyclotransferase family protein</fullName>
    </recommendedName>
</protein>
<evidence type="ECO:0000313" key="6">
    <source>
        <dbReference type="Proteomes" id="UP000230750"/>
    </source>
</evidence>
<evidence type="ECO:0000259" key="4">
    <source>
        <dbReference type="Pfam" id="PF06094"/>
    </source>
</evidence>
<feature type="domain" description="Gamma-glutamylcyclotransferase AIG2-like" evidence="4">
    <location>
        <begin position="9"/>
        <end position="100"/>
    </location>
</feature>
<evidence type="ECO:0000256" key="3">
    <source>
        <dbReference type="RuleBase" id="RU367036"/>
    </source>
</evidence>
<dbReference type="OrthoDB" id="113620at2759"/>
<evidence type="ECO:0000256" key="1">
    <source>
        <dbReference type="ARBA" id="ARBA00008861"/>
    </source>
</evidence>
<dbReference type="EMBL" id="MRZV01000341">
    <property type="protein sequence ID" value="PIK52151.1"/>
    <property type="molecule type" value="Genomic_DNA"/>
</dbReference>
<dbReference type="SUPFAM" id="SSF110857">
    <property type="entry name" value="Gamma-glutamyl cyclotransferase-like"/>
    <property type="match status" value="1"/>
</dbReference>
<accession>A0A2G8KVX1</accession>
<dbReference type="PANTHER" id="PTHR12510:SF4">
    <property type="entry name" value="GAMMA-GLUTAMYLAMINECYCLOTRANSFERASE"/>
    <property type="match status" value="1"/>
</dbReference>
<dbReference type="InterPro" id="IPR009288">
    <property type="entry name" value="AIG2-like_dom"/>
</dbReference>
<dbReference type="AlphaFoldDB" id="A0A2G8KVX1"/>
<sequence>MNDSKLGISKFIGSGQTKQAFPLVIAGPFNVPYCVAKEGLGKPVRGDLYEVDDTLLAHLDTMERIPVHYQRLTRMICLDTEVGGDSNHTEVEAFVYQLCDYKQFVLNLPFYHDYDSLGTHGLVYVPFNVRDKSRSCDEILEKGSSK</sequence>
<comment type="caution">
    <text evidence="5">The sequence shown here is derived from an EMBL/GenBank/DDBJ whole genome shotgun (WGS) entry which is preliminary data.</text>
</comment>
<organism evidence="5 6">
    <name type="scientific">Stichopus japonicus</name>
    <name type="common">Sea cucumber</name>
    <dbReference type="NCBI Taxonomy" id="307972"/>
    <lineage>
        <taxon>Eukaryota</taxon>
        <taxon>Metazoa</taxon>
        <taxon>Echinodermata</taxon>
        <taxon>Eleutherozoa</taxon>
        <taxon>Echinozoa</taxon>
        <taxon>Holothuroidea</taxon>
        <taxon>Aspidochirotacea</taxon>
        <taxon>Aspidochirotida</taxon>
        <taxon>Stichopodidae</taxon>
        <taxon>Apostichopus</taxon>
    </lineage>
</organism>
<dbReference type="InterPro" id="IPR036568">
    <property type="entry name" value="GGCT-like_sf"/>
</dbReference>
<dbReference type="GO" id="GO:0005829">
    <property type="term" value="C:cytosol"/>
    <property type="evidence" value="ECO:0007669"/>
    <property type="project" value="TreeGrafter"/>
</dbReference>
<dbReference type="Gene3D" id="3.10.490.10">
    <property type="entry name" value="Gamma-glutamyl cyclotransferase-like"/>
    <property type="match status" value="1"/>
</dbReference>
<keyword evidence="6" id="KW-1185">Reference proteome</keyword>
<keyword evidence="5" id="KW-0808">Transferase</keyword>
<dbReference type="InterPro" id="IPR039126">
    <property type="entry name" value="GGACT"/>
</dbReference>
<dbReference type="Proteomes" id="UP000230750">
    <property type="component" value="Unassembled WGS sequence"/>
</dbReference>
<dbReference type="GO" id="GO:0061929">
    <property type="term" value="F:gamma-glutamylaminecyclotransferase activity"/>
    <property type="evidence" value="ECO:0007669"/>
    <property type="project" value="InterPro"/>
</dbReference>